<keyword evidence="1" id="KW-0472">Membrane</keyword>
<keyword evidence="1" id="KW-0812">Transmembrane</keyword>
<dbReference type="Proteomes" id="UP000504636">
    <property type="component" value="Unplaced"/>
</dbReference>
<evidence type="ECO:0000259" key="2">
    <source>
        <dbReference type="Pfam" id="PF06985"/>
    </source>
</evidence>
<dbReference type="PANTHER" id="PTHR24148">
    <property type="entry name" value="ANKYRIN REPEAT DOMAIN-CONTAINING PROTEIN 39 HOMOLOG-RELATED"/>
    <property type="match status" value="1"/>
</dbReference>
<reference evidence="5" key="3">
    <citation type="submission" date="2025-04" db="UniProtKB">
        <authorList>
            <consortium name="RefSeq"/>
        </authorList>
    </citation>
    <scope>IDENTIFICATION</scope>
    <source>
        <strain evidence="5">CBS 304.34</strain>
    </source>
</reference>
<evidence type="ECO:0000313" key="3">
    <source>
        <dbReference type="EMBL" id="KAF2804757.1"/>
    </source>
</evidence>
<dbReference type="InterPro" id="IPR010730">
    <property type="entry name" value="HET"/>
</dbReference>
<dbReference type="PANTHER" id="PTHR24148:SF64">
    <property type="entry name" value="HETEROKARYON INCOMPATIBILITY DOMAIN-CONTAINING PROTEIN"/>
    <property type="match status" value="1"/>
</dbReference>
<feature type="transmembrane region" description="Helical" evidence="1">
    <location>
        <begin position="654"/>
        <end position="673"/>
    </location>
</feature>
<reference evidence="3 5" key="1">
    <citation type="journal article" date="2020" name="Stud. Mycol.">
        <title>101 Dothideomycetes genomes: a test case for predicting lifestyles and emergence of pathogens.</title>
        <authorList>
            <person name="Haridas S."/>
            <person name="Albert R."/>
            <person name="Binder M."/>
            <person name="Bloem J."/>
            <person name="Labutti K."/>
            <person name="Salamov A."/>
            <person name="Andreopoulos B."/>
            <person name="Baker S."/>
            <person name="Barry K."/>
            <person name="Bills G."/>
            <person name="Bluhm B."/>
            <person name="Cannon C."/>
            <person name="Castanera R."/>
            <person name="Culley D."/>
            <person name="Daum C."/>
            <person name="Ezra D."/>
            <person name="Gonzalez J."/>
            <person name="Henrissat B."/>
            <person name="Kuo A."/>
            <person name="Liang C."/>
            <person name="Lipzen A."/>
            <person name="Lutzoni F."/>
            <person name="Magnuson J."/>
            <person name="Mondo S."/>
            <person name="Nolan M."/>
            <person name="Ohm R."/>
            <person name="Pangilinan J."/>
            <person name="Park H.-J."/>
            <person name="Ramirez L."/>
            <person name="Alfaro M."/>
            <person name="Sun H."/>
            <person name="Tritt A."/>
            <person name="Yoshinaga Y."/>
            <person name="Zwiers L.-H."/>
            <person name="Turgeon B."/>
            <person name="Goodwin S."/>
            <person name="Spatafora J."/>
            <person name="Crous P."/>
            <person name="Grigoriev I."/>
        </authorList>
    </citation>
    <scope>NUCLEOTIDE SEQUENCE</scope>
    <source>
        <strain evidence="3 5">CBS 304.34</strain>
    </source>
</reference>
<dbReference type="Pfam" id="PF06985">
    <property type="entry name" value="HET"/>
    <property type="match status" value="1"/>
</dbReference>
<dbReference type="RefSeq" id="XP_033571721.1">
    <property type="nucleotide sequence ID" value="XM_033728422.1"/>
</dbReference>
<sequence length="812" mass="93690">MAAAITVQEKAELSDLYRSLPLPVQSRCVRLLEVRAAVNLDGSDPIAVEFRVANLEEGPPFAALSYVWGKDVEPRSIICGTYTLNVTVNCHSALWHLRKKLGAFTIWVDSVCINQEDKSEKEQQIPLMGDIYTGAETVYLWLGEGNPQSDRAMNFLGRCGFLEYFSPGADSTEVKKKVRSAFWYLITSAFKIRDHPFPTCGPTTILRMLNRVYLRRIPRAVITTYQDIDDVLSREWITRIWTFQEILLASNPILVCGHRHLTWSRFAFSIVFLAYPAHAPDTDLLRHRGGDTSRLPAWIKLVFSRARLTEPKSRPRNTRSPRPETSKLNELRMYQEFLRSVLQKYCNFHYWWEKVQVIWTVIFVVVVFSVLAYIEKTSTISDRSKQAALKGDFIFALAFCIFILSLNLVWRARIRIPHWRRYGRQERPAEDLVDGIISRNSFDPKDKAFGVQSVLQRLAPHSHPEPDYSMPLEQIYKNLSVRLLHATNSLHLLYAAASSDIARRTPSWVPDFSNNNSAIWSAVPLFVVERRNQSIPFWRLDPNNSDLLIVRGYQYASIISCFHFKTTSDKYLDSEAAIHRENLHSMLAVLKARVLSRDAVEILMHMLEEELQQPATVHYTRSDFKLMAWLAVLHRHAGRKTPPDLLSSVKRPHVFVLSIFSYVFFLFLTQVWVRNAKILQTQITICNLLAARKRSFFLYKTDMRGSETNHKHGFGMCNANVHVGDSLVFLSGLGDYFILRGDHGLTQLISPTETLREPIRRASILPRLIQSTVRFIRSWDVLFIMLGWLEDVETPFAMDWKGEEEDVEFMLR</sequence>
<accession>A0A6A6YAA6</accession>
<feature type="transmembrane region" description="Helical" evidence="1">
    <location>
        <begin position="357"/>
        <end position="374"/>
    </location>
</feature>
<keyword evidence="4" id="KW-1185">Reference proteome</keyword>
<dbReference type="GeneID" id="54469315"/>
<organism evidence="3">
    <name type="scientific">Mytilinidion resinicola</name>
    <dbReference type="NCBI Taxonomy" id="574789"/>
    <lineage>
        <taxon>Eukaryota</taxon>
        <taxon>Fungi</taxon>
        <taxon>Dikarya</taxon>
        <taxon>Ascomycota</taxon>
        <taxon>Pezizomycotina</taxon>
        <taxon>Dothideomycetes</taxon>
        <taxon>Pleosporomycetidae</taxon>
        <taxon>Mytilinidiales</taxon>
        <taxon>Mytilinidiaceae</taxon>
        <taxon>Mytilinidion</taxon>
    </lineage>
</organism>
<gene>
    <name evidence="3 5" type="ORF">BDZ99DRAFT_574977</name>
</gene>
<name>A0A6A6YAA6_9PEZI</name>
<protein>
    <submittedName>
        <fullName evidence="3 5">HET-domain-containing protein</fullName>
    </submittedName>
</protein>
<feature type="transmembrane region" description="Helical" evidence="1">
    <location>
        <begin position="394"/>
        <end position="412"/>
    </location>
</feature>
<dbReference type="InterPro" id="IPR052895">
    <property type="entry name" value="HetReg/Transcr_Mod"/>
</dbReference>
<evidence type="ECO:0000313" key="4">
    <source>
        <dbReference type="Proteomes" id="UP000504636"/>
    </source>
</evidence>
<dbReference type="AlphaFoldDB" id="A0A6A6YAA6"/>
<evidence type="ECO:0000313" key="5">
    <source>
        <dbReference type="RefSeq" id="XP_033571721.1"/>
    </source>
</evidence>
<dbReference type="EMBL" id="MU003711">
    <property type="protein sequence ID" value="KAF2804757.1"/>
    <property type="molecule type" value="Genomic_DNA"/>
</dbReference>
<reference evidence="5" key="2">
    <citation type="submission" date="2020-04" db="EMBL/GenBank/DDBJ databases">
        <authorList>
            <consortium name="NCBI Genome Project"/>
        </authorList>
    </citation>
    <scope>NUCLEOTIDE SEQUENCE</scope>
    <source>
        <strain evidence="5">CBS 304.34</strain>
    </source>
</reference>
<proteinExistence type="predicted"/>
<keyword evidence="1" id="KW-1133">Transmembrane helix</keyword>
<dbReference type="OrthoDB" id="3742224at2759"/>
<evidence type="ECO:0000256" key="1">
    <source>
        <dbReference type="SAM" id="Phobius"/>
    </source>
</evidence>
<feature type="domain" description="Heterokaryon incompatibility" evidence="2">
    <location>
        <begin position="61"/>
        <end position="245"/>
    </location>
</feature>